<dbReference type="STRING" id="530584.SAMN05421630_10530"/>
<keyword evidence="2" id="KW-0812">Transmembrane</keyword>
<evidence type="ECO:0000313" key="3">
    <source>
        <dbReference type="EMBL" id="SDC98161.1"/>
    </source>
</evidence>
<gene>
    <name evidence="3" type="ORF">SAMN05421630_10530</name>
</gene>
<sequence length="360" mass="38807">MSGERTSGAAEHEVRIGLIAEPDSPERTADWLVETLSEQGKNGYRFEAEISVVVAGKQRPADMLDAITELMREREWTFAICLSDLPVRERGRTVVADVRPATGVALVSLPALGTVRIGERARRVVLELLDDLADERAPSRGLSSVRTRRDDRVPADETSTGGTGDVRYLAEGKAGRLRLISGMVRANSPWKLIFGLSGALAAAGAASAFGLTSSTIWQLGHQLETYRQVLAALVAVGVLVFWLIAGHGLWENRRSALDREQAGLYNVSTVMSLVIGVAVMYTLLFVINVGVVLLMLPSGLLASTVGEPAGPTTYLSLAWAFTTMGAIAGALGASVASDSSVRRAAYGYREQRRRDRRERT</sequence>
<evidence type="ECO:0000313" key="4">
    <source>
        <dbReference type="Proteomes" id="UP000199494"/>
    </source>
</evidence>
<reference evidence="3 4" key="1">
    <citation type="submission" date="2016-10" db="EMBL/GenBank/DDBJ databases">
        <authorList>
            <person name="de Groot N.N."/>
        </authorList>
    </citation>
    <scope>NUCLEOTIDE SEQUENCE [LARGE SCALE GENOMIC DNA]</scope>
    <source>
        <strain evidence="3 4">CGMCC 4.5506</strain>
    </source>
</reference>
<name>A0A222VQC3_9PSEU</name>
<protein>
    <submittedName>
        <fullName evidence="3">Uncharacterized protein</fullName>
    </submittedName>
</protein>
<keyword evidence="2" id="KW-1133">Transmembrane helix</keyword>
<feature type="transmembrane region" description="Helical" evidence="2">
    <location>
        <begin position="316"/>
        <end position="336"/>
    </location>
</feature>
<dbReference type="KEGG" id="pmad:BAY61_14935"/>
<feature type="transmembrane region" description="Helical" evidence="2">
    <location>
        <begin position="270"/>
        <end position="296"/>
    </location>
</feature>
<keyword evidence="2" id="KW-0472">Membrane</keyword>
<evidence type="ECO:0000256" key="1">
    <source>
        <dbReference type="SAM" id="MobiDB-lite"/>
    </source>
</evidence>
<proteinExistence type="predicted"/>
<keyword evidence="4" id="KW-1185">Reference proteome</keyword>
<feature type="transmembrane region" description="Helical" evidence="2">
    <location>
        <begin position="192"/>
        <end position="217"/>
    </location>
</feature>
<dbReference type="OrthoDB" id="8477132at2"/>
<organism evidence="3 4">
    <name type="scientific">Prauserella marina</name>
    <dbReference type="NCBI Taxonomy" id="530584"/>
    <lineage>
        <taxon>Bacteria</taxon>
        <taxon>Bacillati</taxon>
        <taxon>Actinomycetota</taxon>
        <taxon>Actinomycetes</taxon>
        <taxon>Pseudonocardiales</taxon>
        <taxon>Pseudonocardiaceae</taxon>
        <taxon>Prauserella</taxon>
    </lineage>
</organism>
<dbReference type="AlphaFoldDB" id="A0A222VQC3"/>
<feature type="transmembrane region" description="Helical" evidence="2">
    <location>
        <begin position="229"/>
        <end position="250"/>
    </location>
</feature>
<evidence type="ECO:0000256" key="2">
    <source>
        <dbReference type="SAM" id="Phobius"/>
    </source>
</evidence>
<dbReference type="EMBL" id="FMZE01000005">
    <property type="protein sequence ID" value="SDC98161.1"/>
    <property type="molecule type" value="Genomic_DNA"/>
</dbReference>
<accession>A0A222VQC3</accession>
<feature type="region of interest" description="Disordered" evidence="1">
    <location>
        <begin position="140"/>
        <end position="164"/>
    </location>
</feature>
<dbReference type="Proteomes" id="UP000199494">
    <property type="component" value="Unassembled WGS sequence"/>
</dbReference>
<dbReference type="RefSeq" id="WP_091804107.1">
    <property type="nucleotide sequence ID" value="NZ_CP016353.1"/>
</dbReference>